<keyword evidence="2" id="KW-1133">Transmembrane helix</keyword>
<dbReference type="InterPro" id="IPR051176">
    <property type="entry name" value="Cent_Immune-Sig_Mod"/>
</dbReference>
<proteinExistence type="predicted"/>
<name>A0A6G1S9B8_9ACAR</name>
<evidence type="ECO:0000259" key="3">
    <source>
        <dbReference type="PROSITE" id="PS50006"/>
    </source>
</evidence>
<keyword evidence="1" id="KW-0175">Coiled coil</keyword>
<feature type="domain" description="FHA" evidence="3">
    <location>
        <begin position="27"/>
        <end position="82"/>
    </location>
</feature>
<feature type="coiled-coil region" evidence="1">
    <location>
        <begin position="198"/>
        <end position="243"/>
    </location>
</feature>
<dbReference type="PROSITE" id="PS50006">
    <property type="entry name" value="FHA_DOMAIN"/>
    <property type="match status" value="1"/>
</dbReference>
<dbReference type="CDD" id="cd22679">
    <property type="entry name" value="FHA_SLMAP"/>
    <property type="match status" value="1"/>
</dbReference>
<dbReference type="Pfam" id="PF00498">
    <property type="entry name" value="FHA"/>
    <property type="match status" value="1"/>
</dbReference>
<dbReference type="SUPFAM" id="SSF49879">
    <property type="entry name" value="SMAD/FHA domain"/>
    <property type="match status" value="1"/>
</dbReference>
<reference evidence="4" key="1">
    <citation type="submission" date="2018-10" db="EMBL/GenBank/DDBJ databases">
        <title>Transcriptome assembly of Aceria tosichella (Wheat curl mite) Type 2.</title>
        <authorList>
            <person name="Scully E.D."/>
            <person name="Geib S.M."/>
            <person name="Palmer N.A."/>
            <person name="Gupta A.K."/>
            <person name="Sarath G."/>
            <person name="Tatineni S."/>
        </authorList>
    </citation>
    <scope>NUCLEOTIDE SEQUENCE</scope>
    <source>
        <strain evidence="4">LincolnNE</strain>
    </source>
</reference>
<organism evidence="4">
    <name type="scientific">Aceria tosichella</name>
    <name type="common">wheat curl mite</name>
    <dbReference type="NCBI Taxonomy" id="561515"/>
    <lineage>
        <taxon>Eukaryota</taxon>
        <taxon>Metazoa</taxon>
        <taxon>Ecdysozoa</taxon>
        <taxon>Arthropoda</taxon>
        <taxon>Chelicerata</taxon>
        <taxon>Arachnida</taxon>
        <taxon>Acari</taxon>
        <taxon>Acariformes</taxon>
        <taxon>Trombidiformes</taxon>
        <taxon>Prostigmata</taxon>
        <taxon>Eupodina</taxon>
        <taxon>Eriophyoidea</taxon>
        <taxon>Eriophyidae</taxon>
        <taxon>Eriophyinae</taxon>
        <taxon>Aceriini</taxon>
        <taxon>Aceria</taxon>
    </lineage>
</organism>
<evidence type="ECO:0000256" key="1">
    <source>
        <dbReference type="SAM" id="Coils"/>
    </source>
</evidence>
<dbReference type="EMBL" id="GGYP01002217">
    <property type="protein sequence ID" value="MDE46988.1"/>
    <property type="molecule type" value="Transcribed_RNA"/>
</dbReference>
<protein>
    <submittedName>
        <fullName evidence="4">Sarcolemmal membrane-associated protein</fullName>
    </submittedName>
</protein>
<dbReference type="Gene3D" id="2.60.200.20">
    <property type="match status" value="1"/>
</dbReference>
<dbReference type="SMART" id="SM00240">
    <property type="entry name" value="FHA"/>
    <property type="match status" value="1"/>
</dbReference>
<evidence type="ECO:0000256" key="2">
    <source>
        <dbReference type="SAM" id="Phobius"/>
    </source>
</evidence>
<dbReference type="PANTHER" id="PTHR15715">
    <property type="entry name" value="CENTROSOMAL PROTEIN OF 170 KDA"/>
    <property type="match status" value="1"/>
</dbReference>
<accession>A0A6G1S9B8</accession>
<dbReference type="AlphaFoldDB" id="A0A6G1S9B8"/>
<sequence length="281" mass="32070">MRPRAILRHHSNSFPFEERNLDLTGVVKVGRAVAKCKPQGDNAIFDCKVLSRNHAILWFENGKFFLKDTCSSNGTFVNNNRLSPANEDSPGKEIHSNDIIQFGVEVVDSTNKITHGCIILRIKLFYPNGSEASRTTTMFNIPTANMLPPYYSYTQMIEREKRIYQKLSEIEDVLADAHPILDLLVDAKKTEELLIKQIDAKTNQAIRLEAELNRQEANHVDMRRQLSAKCKEKDIEIANLYQQIGRIIKQNHRQMTTSLILFVIALIIGGFDMIVMLTKLL</sequence>
<dbReference type="InterPro" id="IPR000253">
    <property type="entry name" value="FHA_dom"/>
</dbReference>
<keyword evidence="2" id="KW-0812">Transmembrane</keyword>
<feature type="transmembrane region" description="Helical" evidence="2">
    <location>
        <begin position="259"/>
        <end position="278"/>
    </location>
</feature>
<evidence type="ECO:0000313" key="4">
    <source>
        <dbReference type="EMBL" id="MDE46988.1"/>
    </source>
</evidence>
<gene>
    <name evidence="4" type="primary">SLMAP</name>
    <name evidence="4" type="ORF">g.19281</name>
</gene>
<dbReference type="PANTHER" id="PTHR15715:SF37">
    <property type="entry name" value="LD47843P"/>
    <property type="match status" value="1"/>
</dbReference>
<keyword evidence="2" id="KW-0472">Membrane</keyword>
<dbReference type="InterPro" id="IPR008984">
    <property type="entry name" value="SMAD_FHA_dom_sf"/>
</dbReference>